<gene>
    <name evidence="1" type="ORF">HPB47_028477</name>
</gene>
<keyword evidence="2" id="KW-1185">Reference proteome</keyword>
<proteinExistence type="predicted"/>
<dbReference type="Proteomes" id="UP000805193">
    <property type="component" value="Unassembled WGS sequence"/>
</dbReference>
<accession>A0AC60PTD8</accession>
<name>A0AC60PTD8_IXOPE</name>
<dbReference type="EMBL" id="JABSTQ010009991">
    <property type="protein sequence ID" value="KAG0424280.1"/>
    <property type="molecule type" value="Genomic_DNA"/>
</dbReference>
<evidence type="ECO:0000313" key="2">
    <source>
        <dbReference type="Proteomes" id="UP000805193"/>
    </source>
</evidence>
<reference evidence="1 2" key="1">
    <citation type="journal article" date="2020" name="Cell">
        <title>Large-Scale Comparative Analyses of Tick Genomes Elucidate Their Genetic Diversity and Vector Capacities.</title>
        <authorList>
            <consortium name="Tick Genome and Microbiome Consortium (TIGMIC)"/>
            <person name="Jia N."/>
            <person name="Wang J."/>
            <person name="Shi W."/>
            <person name="Du L."/>
            <person name="Sun Y."/>
            <person name="Zhan W."/>
            <person name="Jiang J.F."/>
            <person name="Wang Q."/>
            <person name="Zhang B."/>
            <person name="Ji P."/>
            <person name="Bell-Sakyi L."/>
            <person name="Cui X.M."/>
            <person name="Yuan T.T."/>
            <person name="Jiang B.G."/>
            <person name="Yang W.F."/>
            <person name="Lam T.T."/>
            <person name="Chang Q.C."/>
            <person name="Ding S.J."/>
            <person name="Wang X.J."/>
            <person name="Zhu J.G."/>
            <person name="Ruan X.D."/>
            <person name="Zhao L."/>
            <person name="Wei J.T."/>
            <person name="Ye R.Z."/>
            <person name="Que T.C."/>
            <person name="Du C.H."/>
            <person name="Zhou Y.H."/>
            <person name="Cheng J.X."/>
            <person name="Dai P.F."/>
            <person name="Guo W.B."/>
            <person name="Han X.H."/>
            <person name="Huang E.J."/>
            <person name="Li L.F."/>
            <person name="Wei W."/>
            <person name="Gao Y.C."/>
            <person name="Liu J.Z."/>
            <person name="Shao H.Z."/>
            <person name="Wang X."/>
            <person name="Wang C.C."/>
            <person name="Yang T.C."/>
            <person name="Huo Q.B."/>
            <person name="Li W."/>
            <person name="Chen H.Y."/>
            <person name="Chen S.E."/>
            <person name="Zhou L.G."/>
            <person name="Ni X.B."/>
            <person name="Tian J.H."/>
            <person name="Sheng Y."/>
            <person name="Liu T."/>
            <person name="Pan Y.S."/>
            <person name="Xia L.Y."/>
            <person name="Li J."/>
            <person name="Zhao F."/>
            <person name="Cao W.C."/>
        </authorList>
    </citation>
    <scope>NUCLEOTIDE SEQUENCE [LARGE SCALE GENOMIC DNA]</scope>
    <source>
        <strain evidence="1">Iper-2018</strain>
    </source>
</reference>
<comment type="caution">
    <text evidence="1">The sequence shown here is derived from an EMBL/GenBank/DDBJ whole genome shotgun (WGS) entry which is preliminary data.</text>
</comment>
<protein>
    <submittedName>
        <fullName evidence="1">Uncharacterized protein</fullName>
    </submittedName>
</protein>
<organism evidence="1 2">
    <name type="scientific">Ixodes persulcatus</name>
    <name type="common">Taiga tick</name>
    <dbReference type="NCBI Taxonomy" id="34615"/>
    <lineage>
        <taxon>Eukaryota</taxon>
        <taxon>Metazoa</taxon>
        <taxon>Ecdysozoa</taxon>
        <taxon>Arthropoda</taxon>
        <taxon>Chelicerata</taxon>
        <taxon>Arachnida</taxon>
        <taxon>Acari</taxon>
        <taxon>Parasitiformes</taxon>
        <taxon>Ixodida</taxon>
        <taxon>Ixodoidea</taxon>
        <taxon>Ixodidae</taxon>
        <taxon>Ixodinae</taxon>
        <taxon>Ixodes</taxon>
    </lineage>
</organism>
<sequence>MGKTLLGMLVSLLAAGVLEDVSAVKIGVILKPDLNIVQSVYEGVMYNYSNSNVAQEIKFKVKTNFATLEDTDLFSTSRTLCEQLRGNVTTVVLSSTLHSSLALQSLFKNTNVPYVATSYQEHCSVNVGGNLNLPSADSLGVSLLPDYLPAVAEVVDHLAWDTFVYVYDSDNGPSKLQRLLSHQFKNSVSMRYAKRISNSSDANDFLRLLETTDRESRKYVLLDCRFETAKRIIIDHVRDIYMGRRNYHFLLVNPVVNELTYEKVPEFVAVNITGLRLVGEDLSQQSSLDPSQEPREKKITVEEALIHDAATLIVNTYKELKLRSLVPHRYSYIFEDQDEDERRAGSQPRPRLEAEAELLEEGDQLLQADSPSTTTCGDRPSVPQELGEIITRNLRERSFQGLTGSIRFTSDGCRIDYNVHVVQLNVNNEAVKIAEWSDTKGFEPVIKPARVEVNDTGVLDKDKTYVIQSVLEKPYLMVKESPDAQDRTGNDRYDGYCKDLIDALARELDIKYELRAAEETVYGRRDHKVRGGWTGLIGEVLRKEVDMGVAATVVTAERKEAVDFSQPFMTTGIAALMLKPSDLPGLSSPRECPSTKPGMEHSACGTIYKSLCYSLEAFTPHYIDSYYARSISGRVIGNIWWLFIVLVFSAYTASMVPFLSKESRIHPIRSVEDLPLQSQVDYGFSRQSLAKKYFENPNLNWTAHRRMWEAMNSKPDVFKNSNAEGVEAVRSSKGNYVFFMEANAVEFVNTQRPCDTTQLGDTFGVRSFAVAVPKGSSLRKHLDEAIAHLSETGELEKLKKKWWTQKSYCQYPERKKDETVMPLDNFIGVFFILGGGVALGILVGLIEFIYKCCVRSSAAKLPKQPSGGASSESGRVVVVLQTRPTNHMTSIEQLDTLWNLGALAFSRRMRLEGKATHSVLVIV</sequence>
<evidence type="ECO:0000313" key="1">
    <source>
        <dbReference type="EMBL" id="KAG0424280.1"/>
    </source>
</evidence>